<dbReference type="PANTHER" id="PTHR44196">
    <property type="entry name" value="DEHYDROGENASE/REDUCTASE SDR FAMILY MEMBER 7B"/>
    <property type="match status" value="1"/>
</dbReference>
<evidence type="ECO:0000313" key="4">
    <source>
        <dbReference type="EMBL" id="RVU47960.1"/>
    </source>
</evidence>
<dbReference type="InterPro" id="IPR057326">
    <property type="entry name" value="KR_dom"/>
</dbReference>
<comment type="similarity">
    <text evidence="1">Belongs to the short-chain dehydrogenases/reductases (SDR) family.</text>
</comment>
<dbReference type="PRINTS" id="PR00081">
    <property type="entry name" value="GDHRDH"/>
</dbReference>
<dbReference type="InterPro" id="IPR001509">
    <property type="entry name" value="Epimerase_deHydtase"/>
</dbReference>
<keyword evidence="5" id="KW-1185">Reference proteome</keyword>
<name>A0ABY0CX03_9DELT</name>
<dbReference type="Gene3D" id="3.40.50.720">
    <property type="entry name" value="NAD(P)-binding Rossmann-like Domain"/>
    <property type="match status" value="2"/>
</dbReference>
<evidence type="ECO:0000313" key="5">
    <source>
        <dbReference type="Proteomes" id="UP000282926"/>
    </source>
</evidence>
<proteinExistence type="inferred from homology"/>
<dbReference type="RefSeq" id="WP_127778819.1">
    <property type="nucleotide sequence ID" value="NZ_SADD01000001.1"/>
</dbReference>
<dbReference type="PANTHER" id="PTHR44196:SF1">
    <property type="entry name" value="DEHYDROGENASE_REDUCTASE SDR FAMILY MEMBER 7B"/>
    <property type="match status" value="1"/>
</dbReference>
<evidence type="ECO:0000256" key="2">
    <source>
        <dbReference type="ARBA" id="ARBA00023002"/>
    </source>
</evidence>
<sequence length="582" mass="63355">MAKSKKNSAADATILITGAAGFVGDALLRSLLEETSAFRTIIASDIRPLAEDLPDDPRLIPADLDIRDADAVHTLIATHKPAIVVHLAAIVTPPPGDTRKLQYDVDVIGTRNVVQACAHHGVKQLIYTSSGAAYGYHPDNPPALKENDPVRGNDVFAYAHHKRTVEEDLERARQDFPHLGQLIFRVSTVLGPQTDNQITGLFEQPVVPGIRGADSPFCIVADFDVVDAIRHGIHTGKTGIYNLTGDGVLSLKEIARRMNNRYLPLPESLVRTALAALSKRGIGPYGPEQVLFIKHRPVLDNTALKRDFGFTPALNSEEAFERYRNARTFDGPATILITGAGGGLGFELARAHARRGDRLALLERDPNALERTFMMTRALGAQALAINADLRIPEDCQRAIDTTGATFGSIDVLYNNAAIPSRALFSNTTSARIEEVIDVNLMGAVRITEAALPWLTRSRGRICAISSVAGFAPLTGRTAYAASKHALHGFFESLRTELIDQGVSITLACPAYIKTAFRKDARDNASELPPSEVAEAIIDATLNRRRIALIGSTAHQAYWLNKIAPAIFERVMRRSVKHEFPT</sequence>
<dbReference type="Pfam" id="PF00106">
    <property type="entry name" value="adh_short"/>
    <property type="match status" value="1"/>
</dbReference>
<dbReference type="EMBL" id="SADD01000001">
    <property type="protein sequence ID" value="RVU47960.1"/>
    <property type="molecule type" value="Genomic_DNA"/>
</dbReference>
<organism evidence="4 5">
    <name type="scientific">Lujinxingia sediminis</name>
    <dbReference type="NCBI Taxonomy" id="2480984"/>
    <lineage>
        <taxon>Bacteria</taxon>
        <taxon>Deltaproteobacteria</taxon>
        <taxon>Bradymonadales</taxon>
        <taxon>Lujinxingiaceae</taxon>
        <taxon>Lujinxingia</taxon>
    </lineage>
</organism>
<evidence type="ECO:0000256" key="1">
    <source>
        <dbReference type="ARBA" id="ARBA00006484"/>
    </source>
</evidence>
<protein>
    <submittedName>
        <fullName evidence="4">SDR family oxidoreductase</fullName>
    </submittedName>
</protein>
<dbReference type="Pfam" id="PF01370">
    <property type="entry name" value="Epimerase"/>
    <property type="match status" value="1"/>
</dbReference>
<feature type="domain" description="Ketoreductase" evidence="3">
    <location>
        <begin position="333"/>
        <end position="511"/>
    </location>
</feature>
<accession>A0ABY0CX03</accession>
<comment type="caution">
    <text evidence="4">The sequence shown here is derived from an EMBL/GenBank/DDBJ whole genome shotgun (WGS) entry which is preliminary data.</text>
</comment>
<reference evidence="4 5" key="1">
    <citation type="submission" date="2019-01" db="EMBL/GenBank/DDBJ databases">
        <title>Lujinxingia litoralis gen. nov., sp. nov. and Lujinxingia sediminis gen. nov., sp. nov., new members in the order Bradymonadales, isolated from coastal sediment.</title>
        <authorList>
            <person name="Li C.-M."/>
        </authorList>
    </citation>
    <scope>NUCLEOTIDE SEQUENCE [LARGE SCALE GENOMIC DNA]</scope>
    <source>
        <strain evidence="4 5">SEH01</strain>
    </source>
</reference>
<dbReference type="Proteomes" id="UP000282926">
    <property type="component" value="Unassembled WGS sequence"/>
</dbReference>
<dbReference type="InterPro" id="IPR002347">
    <property type="entry name" value="SDR_fam"/>
</dbReference>
<dbReference type="InterPro" id="IPR020904">
    <property type="entry name" value="Sc_DH/Rdtase_CS"/>
</dbReference>
<dbReference type="InterPro" id="IPR036291">
    <property type="entry name" value="NAD(P)-bd_dom_sf"/>
</dbReference>
<dbReference type="PRINTS" id="PR00080">
    <property type="entry name" value="SDRFAMILY"/>
</dbReference>
<dbReference type="PROSITE" id="PS00061">
    <property type="entry name" value="ADH_SHORT"/>
    <property type="match status" value="1"/>
</dbReference>
<dbReference type="SMART" id="SM00822">
    <property type="entry name" value="PKS_KR"/>
    <property type="match status" value="1"/>
</dbReference>
<keyword evidence="2" id="KW-0560">Oxidoreductase</keyword>
<dbReference type="SUPFAM" id="SSF51735">
    <property type="entry name" value="NAD(P)-binding Rossmann-fold domains"/>
    <property type="match status" value="2"/>
</dbReference>
<dbReference type="NCBIfam" id="NF004825">
    <property type="entry name" value="PRK06181.1"/>
    <property type="match status" value="1"/>
</dbReference>
<evidence type="ECO:0000259" key="3">
    <source>
        <dbReference type="SMART" id="SM00822"/>
    </source>
</evidence>
<gene>
    <name evidence="4" type="ORF">EA187_00560</name>
</gene>